<evidence type="ECO:0000313" key="2">
    <source>
        <dbReference type="EMBL" id="GGR01047.1"/>
    </source>
</evidence>
<dbReference type="Pfam" id="PF13471">
    <property type="entry name" value="Transglut_core3"/>
    <property type="match status" value="1"/>
</dbReference>
<evidence type="ECO:0000259" key="1">
    <source>
        <dbReference type="Pfam" id="PF13471"/>
    </source>
</evidence>
<name>A0A918C1Q0_9ACTN</name>
<feature type="domain" description="Microcin J25-processing protein McjB C-terminal" evidence="1">
    <location>
        <begin position="87"/>
        <end position="201"/>
    </location>
</feature>
<gene>
    <name evidence="2" type="ORF">GCM10010251_15680</name>
</gene>
<keyword evidence="3" id="KW-1185">Reference proteome</keyword>
<organism evidence="2 3">
    <name type="scientific">Streptomyces aurantiogriseus</name>
    <dbReference type="NCBI Taxonomy" id="66870"/>
    <lineage>
        <taxon>Bacteria</taxon>
        <taxon>Bacillati</taxon>
        <taxon>Actinomycetota</taxon>
        <taxon>Actinomycetes</taxon>
        <taxon>Kitasatosporales</taxon>
        <taxon>Streptomycetaceae</taxon>
        <taxon>Streptomyces</taxon>
    </lineage>
</organism>
<sequence length="208" mass="22560">MAEDTHALVAMTRILSPHCRVTRMSSGALIADWKRTRFLGMATADVQKFADGSPAEQRAELVTGLIRAGCATARPREHSDAEVGLWLRGVNLLIRTMGFGRVLRLLSLVAPEYARADSPSAEDVARLKRAVTSHARSSWFVNDDCKAEAVTAFVLLRRRGLKAVLHVGVREHPFALHAWTSSAGLCIPDADPRGHAFTPVLSIDGGGQ</sequence>
<dbReference type="NCBIfam" id="NF033537">
    <property type="entry name" value="lasso_biosyn_B2"/>
    <property type="match status" value="1"/>
</dbReference>
<dbReference type="EMBL" id="BMSX01000003">
    <property type="protein sequence ID" value="GGR01047.1"/>
    <property type="molecule type" value="Genomic_DNA"/>
</dbReference>
<accession>A0A918C1Q0</accession>
<dbReference type="AlphaFoldDB" id="A0A918C1Q0"/>
<comment type="caution">
    <text evidence="2">The sequence shown here is derived from an EMBL/GenBank/DDBJ whole genome shotgun (WGS) entry which is preliminary data.</text>
</comment>
<dbReference type="Proteomes" id="UP000658320">
    <property type="component" value="Unassembled WGS sequence"/>
</dbReference>
<evidence type="ECO:0000313" key="3">
    <source>
        <dbReference type="Proteomes" id="UP000658320"/>
    </source>
</evidence>
<dbReference type="InterPro" id="IPR053521">
    <property type="entry name" value="McjB-like"/>
</dbReference>
<dbReference type="InterPro" id="IPR032708">
    <property type="entry name" value="McjB_C"/>
</dbReference>
<protein>
    <recommendedName>
        <fullName evidence="1">Microcin J25-processing protein McjB C-terminal domain-containing protein</fullName>
    </recommendedName>
</protein>
<reference evidence="2" key="1">
    <citation type="journal article" date="2014" name="Int. J. Syst. Evol. Microbiol.">
        <title>Complete genome sequence of Corynebacterium casei LMG S-19264T (=DSM 44701T), isolated from a smear-ripened cheese.</title>
        <authorList>
            <consortium name="US DOE Joint Genome Institute (JGI-PGF)"/>
            <person name="Walter F."/>
            <person name="Albersmeier A."/>
            <person name="Kalinowski J."/>
            <person name="Ruckert C."/>
        </authorList>
    </citation>
    <scope>NUCLEOTIDE SEQUENCE</scope>
    <source>
        <strain evidence="2">JCM 4346</strain>
    </source>
</reference>
<reference evidence="2" key="2">
    <citation type="submission" date="2020-09" db="EMBL/GenBank/DDBJ databases">
        <authorList>
            <person name="Sun Q."/>
            <person name="Ohkuma M."/>
        </authorList>
    </citation>
    <scope>NUCLEOTIDE SEQUENCE</scope>
    <source>
        <strain evidence="2">JCM 4346</strain>
    </source>
</reference>
<proteinExistence type="predicted"/>